<dbReference type="InterPro" id="IPR000940">
    <property type="entry name" value="NNMT_TEMT_trans"/>
</dbReference>
<comment type="similarity">
    <text evidence="1">Belongs to the class I-like SAM-binding methyltransferase superfamily. NNMT/PNMT/TEMT family.</text>
</comment>
<dbReference type="GO" id="GO:0032259">
    <property type="term" value="P:methylation"/>
    <property type="evidence" value="ECO:0007669"/>
    <property type="project" value="UniProtKB-KW"/>
</dbReference>
<dbReference type="SUPFAM" id="SSF53335">
    <property type="entry name" value="S-adenosyl-L-methionine-dependent methyltransferases"/>
    <property type="match status" value="1"/>
</dbReference>
<evidence type="ECO:0000313" key="5">
    <source>
        <dbReference type="Ensembl" id="ENSLLTP00000014049.1"/>
    </source>
</evidence>
<dbReference type="Proteomes" id="UP000694406">
    <property type="component" value="Unplaced"/>
</dbReference>
<dbReference type="PROSITE" id="PS51681">
    <property type="entry name" value="SAM_MT_NNMT_PNMT_TEMT"/>
    <property type="match status" value="1"/>
</dbReference>
<dbReference type="InterPro" id="IPR029063">
    <property type="entry name" value="SAM-dependent_MTases_sf"/>
</dbReference>
<dbReference type="GeneTree" id="ENSGT00390000011708"/>
<reference evidence="5" key="1">
    <citation type="submission" date="2025-08" db="UniProtKB">
        <authorList>
            <consortium name="Ensembl"/>
        </authorList>
    </citation>
    <scope>IDENTIFICATION</scope>
</reference>
<dbReference type="AlphaFoldDB" id="A0A8C5WU70"/>
<dbReference type="Pfam" id="PF01234">
    <property type="entry name" value="NNMT_PNMT_TEMT"/>
    <property type="match status" value="2"/>
</dbReference>
<evidence type="ECO:0000256" key="1">
    <source>
        <dbReference type="ARBA" id="ARBA00007996"/>
    </source>
</evidence>
<keyword evidence="4" id="KW-0949">S-adenosyl-L-methionine</keyword>
<keyword evidence="2" id="KW-0489">Methyltransferase</keyword>
<evidence type="ECO:0000313" key="6">
    <source>
        <dbReference type="Proteomes" id="UP000694406"/>
    </source>
</evidence>
<dbReference type="GO" id="GO:0005829">
    <property type="term" value="C:cytosol"/>
    <property type="evidence" value="ECO:0007669"/>
    <property type="project" value="TreeGrafter"/>
</dbReference>
<dbReference type="PANTHER" id="PTHR10867">
    <property type="entry name" value="NNMT/PNMT/TEMT FAMILY MEMBER"/>
    <property type="match status" value="1"/>
</dbReference>
<dbReference type="Gene3D" id="3.40.50.150">
    <property type="entry name" value="Vaccinia Virus protein VP39"/>
    <property type="match status" value="2"/>
</dbReference>
<protein>
    <submittedName>
        <fullName evidence="5">Uncharacterized protein</fullName>
    </submittedName>
</protein>
<sequence length="183" mass="20383">TYYKDNLDDDDQILTFFLKGAHRAFTIDGIKGDTLINTGTGPTNYQFLSVCESLQEIIEEKVRRAVKRYLKCDVTQPNPLALLVLPPADCLLSSFCFNMACKDIPTYQSAFRNISSFLKPGRHLLFCSTLEEHYYITTLGPTQVLSPLPGEGDGRRGSTRMNIPPSLADGKKLCILLAQKCSP</sequence>
<accession>A0A8C5WU70</accession>
<proteinExistence type="inferred from homology"/>
<keyword evidence="3" id="KW-0808">Transferase</keyword>
<keyword evidence="6" id="KW-1185">Reference proteome</keyword>
<dbReference type="GO" id="GO:0008170">
    <property type="term" value="F:N-methyltransferase activity"/>
    <property type="evidence" value="ECO:0007669"/>
    <property type="project" value="TreeGrafter"/>
</dbReference>
<reference evidence="5" key="2">
    <citation type="submission" date="2025-09" db="UniProtKB">
        <authorList>
            <consortium name="Ensembl"/>
        </authorList>
    </citation>
    <scope>IDENTIFICATION</scope>
</reference>
<dbReference type="PANTHER" id="PTHR10867:SF32">
    <property type="entry name" value="NICOTINAMIDE N-METHYLTRANSFERASE"/>
    <property type="match status" value="1"/>
</dbReference>
<evidence type="ECO:0000256" key="4">
    <source>
        <dbReference type="ARBA" id="ARBA00022691"/>
    </source>
</evidence>
<evidence type="ECO:0000256" key="2">
    <source>
        <dbReference type="ARBA" id="ARBA00022603"/>
    </source>
</evidence>
<evidence type="ECO:0000256" key="3">
    <source>
        <dbReference type="ARBA" id="ARBA00022679"/>
    </source>
</evidence>
<name>A0A8C5WU70_LATLA</name>
<organism evidence="5 6">
    <name type="scientific">Laticauda laticaudata</name>
    <name type="common">Blue-ringed sea krait</name>
    <name type="synonym">Blue-lipped sea krait</name>
    <dbReference type="NCBI Taxonomy" id="8630"/>
    <lineage>
        <taxon>Eukaryota</taxon>
        <taxon>Metazoa</taxon>
        <taxon>Chordata</taxon>
        <taxon>Craniata</taxon>
        <taxon>Vertebrata</taxon>
        <taxon>Euteleostomi</taxon>
        <taxon>Lepidosauria</taxon>
        <taxon>Squamata</taxon>
        <taxon>Bifurcata</taxon>
        <taxon>Unidentata</taxon>
        <taxon>Episquamata</taxon>
        <taxon>Toxicofera</taxon>
        <taxon>Serpentes</taxon>
        <taxon>Colubroidea</taxon>
        <taxon>Elapidae</taxon>
        <taxon>Laticaudinae</taxon>
        <taxon>Laticauda</taxon>
    </lineage>
</organism>
<dbReference type="Ensembl" id="ENSLLTT00000014602.1">
    <property type="protein sequence ID" value="ENSLLTP00000014049.1"/>
    <property type="gene ID" value="ENSLLTG00000010742.1"/>
</dbReference>